<keyword evidence="2" id="KW-1185">Reference proteome</keyword>
<gene>
    <name evidence="1" type="ORF">NDU88_011009</name>
</gene>
<dbReference type="EMBL" id="JANPWB010000010">
    <property type="protein sequence ID" value="KAJ1144712.1"/>
    <property type="molecule type" value="Genomic_DNA"/>
</dbReference>
<dbReference type="Proteomes" id="UP001066276">
    <property type="component" value="Chromosome 6"/>
</dbReference>
<sequence length="165" mass="17568">MSCWLLLVGPSPCQTCSSSLRPALIPGAPEFELPLLSAAARVTVYAGACSAPLPTAAPGAHLVPGVGPPSGAGAGCPEHLLILDARRRPSPKFSGPRRRSSLFHRLLRREQSSVMQDGVSLALLRHRRRHAAGSRTSLSSLQRHRFVCVGIVSSFRQGLFMGEAQ</sequence>
<reference evidence="1" key="1">
    <citation type="journal article" date="2022" name="bioRxiv">
        <title>Sequencing and chromosome-scale assembly of the giantPleurodeles waltlgenome.</title>
        <authorList>
            <person name="Brown T."/>
            <person name="Elewa A."/>
            <person name="Iarovenko S."/>
            <person name="Subramanian E."/>
            <person name="Araus A.J."/>
            <person name="Petzold A."/>
            <person name="Susuki M."/>
            <person name="Suzuki K.-i.T."/>
            <person name="Hayashi T."/>
            <person name="Toyoda A."/>
            <person name="Oliveira C."/>
            <person name="Osipova E."/>
            <person name="Leigh N.D."/>
            <person name="Simon A."/>
            <person name="Yun M.H."/>
        </authorList>
    </citation>
    <scope>NUCLEOTIDE SEQUENCE</scope>
    <source>
        <strain evidence="1">20211129_DDA</strain>
        <tissue evidence="1">Liver</tissue>
    </source>
</reference>
<name>A0AAV7QYW4_PLEWA</name>
<accession>A0AAV7QYW4</accession>
<comment type="caution">
    <text evidence="1">The sequence shown here is derived from an EMBL/GenBank/DDBJ whole genome shotgun (WGS) entry which is preliminary data.</text>
</comment>
<proteinExistence type="predicted"/>
<protein>
    <submittedName>
        <fullName evidence="1">Uncharacterized protein</fullName>
    </submittedName>
</protein>
<evidence type="ECO:0000313" key="2">
    <source>
        <dbReference type="Proteomes" id="UP001066276"/>
    </source>
</evidence>
<evidence type="ECO:0000313" key="1">
    <source>
        <dbReference type="EMBL" id="KAJ1144712.1"/>
    </source>
</evidence>
<organism evidence="1 2">
    <name type="scientific">Pleurodeles waltl</name>
    <name type="common">Iberian ribbed newt</name>
    <dbReference type="NCBI Taxonomy" id="8319"/>
    <lineage>
        <taxon>Eukaryota</taxon>
        <taxon>Metazoa</taxon>
        <taxon>Chordata</taxon>
        <taxon>Craniata</taxon>
        <taxon>Vertebrata</taxon>
        <taxon>Euteleostomi</taxon>
        <taxon>Amphibia</taxon>
        <taxon>Batrachia</taxon>
        <taxon>Caudata</taxon>
        <taxon>Salamandroidea</taxon>
        <taxon>Salamandridae</taxon>
        <taxon>Pleurodelinae</taxon>
        <taxon>Pleurodeles</taxon>
    </lineage>
</organism>
<dbReference type="AlphaFoldDB" id="A0AAV7QYW4"/>